<reference evidence="2" key="1">
    <citation type="submission" date="2020-06" db="EMBL/GenBank/DDBJ databases">
        <authorList>
            <person name="Li T."/>
            <person name="Hu X."/>
            <person name="Zhang T."/>
            <person name="Song X."/>
            <person name="Zhang H."/>
            <person name="Dai N."/>
            <person name="Sheng W."/>
            <person name="Hou X."/>
            <person name="Wei L."/>
        </authorList>
    </citation>
    <scope>NUCLEOTIDE SEQUENCE</scope>
    <source>
        <strain evidence="2">KEN1</strain>
        <tissue evidence="2">Leaf</tissue>
    </source>
</reference>
<sequence>MMIDASGPIFPPAHVSHQPNEKEIGISSNDRGGNLLDVVSAADQPLYSGSENHSQLSVVARLRLYASNTTAEHMSWHATHEIENVLMCNPSDAKAWKHFNETHPDFASEPCNVCLGLCADGFAPHGQYGKSYSCWSVIITPYNLPPGMCMKSEYMFLSLIIPGPANLKRLIDVYLQL</sequence>
<accession>A0AAW2WWB7</accession>
<dbReference type="InterPro" id="IPR004242">
    <property type="entry name" value="Transposase_21"/>
</dbReference>
<feature type="region of interest" description="Disordered" evidence="1">
    <location>
        <begin position="1"/>
        <end position="29"/>
    </location>
</feature>
<evidence type="ECO:0000313" key="2">
    <source>
        <dbReference type="EMBL" id="KAL0444782.1"/>
    </source>
</evidence>
<dbReference type="EMBL" id="JACGWN010000007">
    <property type="protein sequence ID" value="KAL0444782.1"/>
    <property type="molecule type" value="Genomic_DNA"/>
</dbReference>
<dbReference type="AlphaFoldDB" id="A0AAW2WWB7"/>
<reference evidence="2" key="2">
    <citation type="journal article" date="2024" name="Plant">
        <title>Genomic evolution and insights into agronomic trait innovations of Sesamum species.</title>
        <authorList>
            <person name="Miao H."/>
            <person name="Wang L."/>
            <person name="Qu L."/>
            <person name="Liu H."/>
            <person name="Sun Y."/>
            <person name="Le M."/>
            <person name="Wang Q."/>
            <person name="Wei S."/>
            <person name="Zheng Y."/>
            <person name="Lin W."/>
            <person name="Duan Y."/>
            <person name="Cao H."/>
            <person name="Xiong S."/>
            <person name="Wang X."/>
            <person name="Wei L."/>
            <person name="Li C."/>
            <person name="Ma Q."/>
            <person name="Ju M."/>
            <person name="Zhao R."/>
            <person name="Li G."/>
            <person name="Mu C."/>
            <person name="Tian Q."/>
            <person name="Mei H."/>
            <person name="Zhang T."/>
            <person name="Gao T."/>
            <person name="Zhang H."/>
        </authorList>
    </citation>
    <scope>NUCLEOTIDE SEQUENCE</scope>
    <source>
        <strain evidence="2">KEN1</strain>
    </source>
</reference>
<name>A0AAW2WWB7_9LAMI</name>
<proteinExistence type="predicted"/>
<organism evidence="2">
    <name type="scientific">Sesamum latifolium</name>
    <dbReference type="NCBI Taxonomy" id="2727402"/>
    <lineage>
        <taxon>Eukaryota</taxon>
        <taxon>Viridiplantae</taxon>
        <taxon>Streptophyta</taxon>
        <taxon>Embryophyta</taxon>
        <taxon>Tracheophyta</taxon>
        <taxon>Spermatophyta</taxon>
        <taxon>Magnoliopsida</taxon>
        <taxon>eudicotyledons</taxon>
        <taxon>Gunneridae</taxon>
        <taxon>Pentapetalae</taxon>
        <taxon>asterids</taxon>
        <taxon>lamiids</taxon>
        <taxon>Lamiales</taxon>
        <taxon>Pedaliaceae</taxon>
        <taxon>Sesamum</taxon>
    </lineage>
</organism>
<evidence type="ECO:0000256" key="1">
    <source>
        <dbReference type="SAM" id="MobiDB-lite"/>
    </source>
</evidence>
<protein>
    <submittedName>
        <fullName evidence="2">Uncharacterized protein</fullName>
    </submittedName>
</protein>
<gene>
    <name evidence="2" type="ORF">Slati_2200900</name>
</gene>
<comment type="caution">
    <text evidence="2">The sequence shown here is derived from an EMBL/GenBank/DDBJ whole genome shotgun (WGS) entry which is preliminary data.</text>
</comment>
<dbReference type="Pfam" id="PF02992">
    <property type="entry name" value="Transposase_21"/>
    <property type="match status" value="1"/>
</dbReference>